<dbReference type="SFLD" id="SFLDG01129">
    <property type="entry name" value="C1.5:_HAD__Beta-PGM__Phosphata"/>
    <property type="match status" value="1"/>
</dbReference>
<dbReference type="InterPro" id="IPR023214">
    <property type="entry name" value="HAD_sf"/>
</dbReference>
<dbReference type="InterPro" id="IPR006439">
    <property type="entry name" value="HAD-SF_hydro_IA"/>
</dbReference>
<dbReference type="NCBIfam" id="TIGR01454">
    <property type="entry name" value="AHBA_synth_RP"/>
    <property type="match status" value="1"/>
</dbReference>
<dbReference type="Pfam" id="PF13419">
    <property type="entry name" value="HAD_2"/>
    <property type="match status" value="1"/>
</dbReference>
<dbReference type="PANTHER" id="PTHR43434">
    <property type="entry name" value="PHOSPHOGLYCOLATE PHOSPHATASE"/>
    <property type="match status" value="1"/>
</dbReference>
<name>A0A931N7Q9_9NOCA</name>
<dbReference type="AlphaFoldDB" id="A0A931N7Q9"/>
<gene>
    <name evidence="1" type="ORF">IT779_32475</name>
</gene>
<dbReference type="Gene3D" id="1.10.150.240">
    <property type="entry name" value="Putative phosphatase, domain 2"/>
    <property type="match status" value="1"/>
</dbReference>
<dbReference type="Proteomes" id="UP000655751">
    <property type="component" value="Unassembled WGS sequence"/>
</dbReference>
<dbReference type="SUPFAM" id="SSF56784">
    <property type="entry name" value="HAD-like"/>
    <property type="match status" value="1"/>
</dbReference>
<dbReference type="InterPro" id="IPR041492">
    <property type="entry name" value="HAD_2"/>
</dbReference>
<dbReference type="SFLD" id="SFLDS00003">
    <property type="entry name" value="Haloacid_Dehalogenase"/>
    <property type="match status" value="1"/>
</dbReference>
<dbReference type="NCBIfam" id="TIGR01509">
    <property type="entry name" value="HAD-SF-IA-v3"/>
    <property type="match status" value="1"/>
</dbReference>
<dbReference type="GO" id="GO:0005829">
    <property type="term" value="C:cytosol"/>
    <property type="evidence" value="ECO:0007669"/>
    <property type="project" value="TreeGrafter"/>
</dbReference>
<dbReference type="SFLD" id="SFLDG01135">
    <property type="entry name" value="C1.5.6:_HAD__Beta-PGM__Phospha"/>
    <property type="match status" value="1"/>
</dbReference>
<accession>A0A931N7Q9</accession>
<protein>
    <submittedName>
        <fullName evidence="1">HAD-IA family hydrolase</fullName>
    </submittedName>
</protein>
<dbReference type="InterPro" id="IPR023198">
    <property type="entry name" value="PGP-like_dom2"/>
</dbReference>
<evidence type="ECO:0000313" key="1">
    <source>
        <dbReference type="EMBL" id="MBH0780998.1"/>
    </source>
</evidence>
<reference evidence="1" key="1">
    <citation type="submission" date="2020-11" db="EMBL/GenBank/DDBJ databases">
        <title>Nocardia NEAU-351.nov., a novel actinomycete isolated from the cow dung.</title>
        <authorList>
            <person name="Zhang X."/>
        </authorList>
    </citation>
    <scope>NUCLEOTIDE SEQUENCE</scope>
    <source>
        <strain evidence="1">NEAU-351</strain>
    </source>
</reference>
<dbReference type="GO" id="GO:0006281">
    <property type="term" value="P:DNA repair"/>
    <property type="evidence" value="ECO:0007669"/>
    <property type="project" value="TreeGrafter"/>
</dbReference>
<organism evidence="1 2">
    <name type="scientific">Nocardia bovistercoris</name>
    <dbReference type="NCBI Taxonomy" id="2785916"/>
    <lineage>
        <taxon>Bacteria</taxon>
        <taxon>Bacillati</taxon>
        <taxon>Actinomycetota</taxon>
        <taxon>Actinomycetes</taxon>
        <taxon>Mycobacteriales</taxon>
        <taxon>Nocardiaceae</taxon>
        <taxon>Nocardia</taxon>
    </lineage>
</organism>
<keyword evidence="2" id="KW-1185">Reference proteome</keyword>
<evidence type="ECO:0000313" key="2">
    <source>
        <dbReference type="Proteomes" id="UP000655751"/>
    </source>
</evidence>
<dbReference type="NCBIfam" id="TIGR01549">
    <property type="entry name" value="HAD-SF-IA-v1"/>
    <property type="match status" value="1"/>
</dbReference>
<comment type="caution">
    <text evidence="1">The sequence shown here is derived from an EMBL/GenBank/DDBJ whole genome shotgun (WGS) entry which is preliminary data.</text>
</comment>
<dbReference type="EMBL" id="JADMLG010000020">
    <property type="protein sequence ID" value="MBH0780998.1"/>
    <property type="molecule type" value="Genomic_DNA"/>
</dbReference>
<dbReference type="Gene3D" id="3.40.50.1000">
    <property type="entry name" value="HAD superfamily/HAD-like"/>
    <property type="match status" value="1"/>
</dbReference>
<dbReference type="RefSeq" id="WP_198429194.1">
    <property type="nucleotide sequence ID" value="NZ_JADMLG010000020.1"/>
</dbReference>
<dbReference type="PANTHER" id="PTHR43434:SF1">
    <property type="entry name" value="PHOSPHOGLYCOLATE PHOSPHATASE"/>
    <property type="match status" value="1"/>
</dbReference>
<dbReference type="InterPro" id="IPR006351">
    <property type="entry name" value="AHBA_synth-like"/>
</dbReference>
<dbReference type="InterPro" id="IPR036412">
    <property type="entry name" value="HAD-like_sf"/>
</dbReference>
<proteinExistence type="predicted"/>
<dbReference type="InterPro" id="IPR050155">
    <property type="entry name" value="HAD-like_hydrolase_sf"/>
</dbReference>
<sequence>MRIRTEPDRDDPDRDHPVVGGPMRSVVIFDLDGVLVDSHEVMGRAFAVAYAEVVGPGTAPFAEYQRYQGLYFPEIMRRMRLPLEMEEPFVRESYRLADQVPVVDGVADLLGTLRTRGFRLAVATGKAGARARALLTTLDLIRYFDHVVGSDEVVNAKPAPDIVLRALDLLDAAPDTAVMVGDAPADIRSARSAGVTAVAATWATVDEDDLMAAGPDLVVHSPHELLPICPPVSVPDRR</sequence>
<keyword evidence="1" id="KW-0378">Hydrolase</keyword>
<dbReference type="GO" id="GO:0008967">
    <property type="term" value="F:phosphoglycolate phosphatase activity"/>
    <property type="evidence" value="ECO:0007669"/>
    <property type="project" value="TreeGrafter"/>
</dbReference>